<dbReference type="PROSITE" id="PS51257">
    <property type="entry name" value="PROKAR_LIPOPROTEIN"/>
    <property type="match status" value="1"/>
</dbReference>
<keyword evidence="1" id="KW-0732">Signal</keyword>
<evidence type="ECO:0000313" key="2">
    <source>
        <dbReference type="EMBL" id="MFC5422044.1"/>
    </source>
</evidence>
<proteinExistence type="predicted"/>
<name>A0ABW0IXL2_9HYPH</name>
<dbReference type="EMBL" id="JBHSLW010000034">
    <property type="protein sequence ID" value="MFC5422044.1"/>
    <property type="molecule type" value="Genomic_DNA"/>
</dbReference>
<sequence>MTRIACVLGLAALLGACVQGPVTTSSFSAEEAAFIRKAGTGVIVGHAFRTRSKGQVVNAAGEVVRLIPATTYARERFTSVFGKAKFLPHWRYPSEQVDPHYAEFTRTTKTAANGRFSFDKVAPGSYFISTQVIWGEEDQVFREGGTVYDEVTLTGKETEPVEVILSGH</sequence>
<dbReference type="RefSeq" id="WP_377800336.1">
    <property type="nucleotide sequence ID" value="NZ_JBHSLW010000034.1"/>
</dbReference>
<protein>
    <submittedName>
        <fullName evidence="2">Carboxypeptidase regulatory-like domain-containing protein</fullName>
    </submittedName>
</protein>
<gene>
    <name evidence="2" type="ORF">ACFPOB_21000</name>
</gene>
<evidence type="ECO:0000256" key="1">
    <source>
        <dbReference type="SAM" id="SignalP"/>
    </source>
</evidence>
<accession>A0ABW0IXL2</accession>
<evidence type="ECO:0000313" key="3">
    <source>
        <dbReference type="Proteomes" id="UP001596053"/>
    </source>
</evidence>
<dbReference type="Proteomes" id="UP001596053">
    <property type="component" value="Unassembled WGS sequence"/>
</dbReference>
<dbReference type="SUPFAM" id="SSF117074">
    <property type="entry name" value="Hypothetical protein PA1324"/>
    <property type="match status" value="1"/>
</dbReference>
<feature type="chain" id="PRO_5047343074" evidence="1">
    <location>
        <begin position="21"/>
        <end position="168"/>
    </location>
</feature>
<organism evidence="2 3">
    <name type="scientific">Bosea eneae</name>
    <dbReference type="NCBI Taxonomy" id="151454"/>
    <lineage>
        <taxon>Bacteria</taxon>
        <taxon>Pseudomonadati</taxon>
        <taxon>Pseudomonadota</taxon>
        <taxon>Alphaproteobacteria</taxon>
        <taxon>Hyphomicrobiales</taxon>
        <taxon>Boseaceae</taxon>
        <taxon>Bosea</taxon>
    </lineage>
</organism>
<keyword evidence="3" id="KW-1185">Reference proteome</keyword>
<reference evidence="3" key="1">
    <citation type="journal article" date="2019" name="Int. J. Syst. Evol. Microbiol.">
        <title>The Global Catalogue of Microorganisms (GCM) 10K type strain sequencing project: providing services to taxonomists for standard genome sequencing and annotation.</title>
        <authorList>
            <consortium name="The Broad Institute Genomics Platform"/>
            <consortium name="The Broad Institute Genome Sequencing Center for Infectious Disease"/>
            <person name="Wu L."/>
            <person name="Ma J."/>
        </authorList>
    </citation>
    <scope>NUCLEOTIDE SEQUENCE [LARGE SCALE GENOMIC DNA]</scope>
    <source>
        <strain evidence="3">NCAIM B.01391</strain>
    </source>
</reference>
<comment type="caution">
    <text evidence="2">The sequence shown here is derived from an EMBL/GenBank/DDBJ whole genome shotgun (WGS) entry which is preliminary data.</text>
</comment>
<feature type="signal peptide" evidence="1">
    <location>
        <begin position="1"/>
        <end position="20"/>
    </location>
</feature>